<proteinExistence type="predicted"/>
<dbReference type="AlphaFoldDB" id="A0A9D2MLY6"/>
<gene>
    <name evidence="1" type="ORF">H9712_06660</name>
</gene>
<sequence>MKKFFCGIVKFLAVLAVLGAVVYAVVAYWDKIMELVCKVKGLISGKCDDCMEDVEFADWEE</sequence>
<name>A0A9D2MLY6_9FIRM</name>
<comment type="caution">
    <text evidence="1">The sequence shown here is derived from an EMBL/GenBank/DDBJ whole genome shotgun (WGS) entry which is preliminary data.</text>
</comment>
<accession>A0A9D2MLY6</accession>
<evidence type="ECO:0000313" key="1">
    <source>
        <dbReference type="EMBL" id="HJB80647.1"/>
    </source>
</evidence>
<protein>
    <submittedName>
        <fullName evidence="1">Uncharacterized protein</fullName>
    </submittedName>
</protein>
<dbReference type="Proteomes" id="UP000823921">
    <property type="component" value="Unassembled WGS sequence"/>
</dbReference>
<organism evidence="1 2">
    <name type="scientific">Candidatus Flavonifractor intestinigallinarum</name>
    <dbReference type="NCBI Taxonomy" id="2838586"/>
    <lineage>
        <taxon>Bacteria</taxon>
        <taxon>Bacillati</taxon>
        <taxon>Bacillota</taxon>
        <taxon>Clostridia</taxon>
        <taxon>Eubacteriales</taxon>
        <taxon>Oscillospiraceae</taxon>
        <taxon>Flavonifractor</taxon>
    </lineage>
</organism>
<evidence type="ECO:0000313" key="2">
    <source>
        <dbReference type="Proteomes" id="UP000823921"/>
    </source>
</evidence>
<dbReference type="EMBL" id="DWXO01000066">
    <property type="protein sequence ID" value="HJB80647.1"/>
    <property type="molecule type" value="Genomic_DNA"/>
</dbReference>
<reference evidence="1" key="2">
    <citation type="submission" date="2021-04" db="EMBL/GenBank/DDBJ databases">
        <authorList>
            <person name="Gilroy R."/>
        </authorList>
    </citation>
    <scope>NUCLEOTIDE SEQUENCE</scope>
    <source>
        <strain evidence="1">CHK192-8294</strain>
    </source>
</reference>
<reference evidence="1" key="1">
    <citation type="journal article" date="2021" name="PeerJ">
        <title>Extensive microbial diversity within the chicken gut microbiome revealed by metagenomics and culture.</title>
        <authorList>
            <person name="Gilroy R."/>
            <person name="Ravi A."/>
            <person name="Getino M."/>
            <person name="Pursley I."/>
            <person name="Horton D.L."/>
            <person name="Alikhan N.F."/>
            <person name="Baker D."/>
            <person name="Gharbi K."/>
            <person name="Hall N."/>
            <person name="Watson M."/>
            <person name="Adriaenssens E.M."/>
            <person name="Foster-Nyarko E."/>
            <person name="Jarju S."/>
            <person name="Secka A."/>
            <person name="Antonio M."/>
            <person name="Oren A."/>
            <person name="Chaudhuri R.R."/>
            <person name="La Ragione R."/>
            <person name="Hildebrand F."/>
            <person name="Pallen M.J."/>
        </authorList>
    </citation>
    <scope>NUCLEOTIDE SEQUENCE</scope>
    <source>
        <strain evidence="1">CHK192-8294</strain>
    </source>
</reference>